<dbReference type="GO" id="GO:0003700">
    <property type="term" value="F:DNA-binding transcription factor activity"/>
    <property type="evidence" value="ECO:0007669"/>
    <property type="project" value="TreeGrafter"/>
</dbReference>
<accession>I4BR84</accession>
<organism evidence="6 7">
    <name type="scientific">Mycolicibacterium chubuense (strain NBB4)</name>
    <name type="common">Mycobacterium chubuense</name>
    <dbReference type="NCBI Taxonomy" id="710421"/>
    <lineage>
        <taxon>Bacteria</taxon>
        <taxon>Bacillati</taxon>
        <taxon>Actinomycetota</taxon>
        <taxon>Actinomycetes</taxon>
        <taxon>Mycobacteriales</taxon>
        <taxon>Mycobacteriaceae</taxon>
        <taxon>Mycolicibacterium</taxon>
    </lineage>
</organism>
<keyword evidence="1" id="KW-0805">Transcription regulation</keyword>
<dbReference type="InterPro" id="IPR050109">
    <property type="entry name" value="HTH-type_TetR-like_transc_reg"/>
</dbReference>
<dbReference type="InterPro" id="IPR009057">
    <property type="entry name" value="Homeodomain-like_sf"/>
</dbReference>
<keyword evidence="7" id="KW-1185">Reference proteome</keyword>
<gene>
    <name evidence="6" type="ordered locus">Mycch_5105</name>
</gene>
<evidence type="ECO:0000313" key="6">
    <source>
        <dbReference type="EMBL" id="AFM19791.1"/>
    </source>
</evidence>
<dbReference type="GO" id="GO:0000976">
    <property type="term" value="F:transcription cis-regulatory region binding"/>
    <property type="evidence" value="ECO:0007669"/>
    <property type="project" value="TreeGrafter"/>
</dbReference>
<evidence type="ECO:0000256" key="2">
    <source>
        <dbReference type="ARBA" id="ARBA00023125"/>
    </source>
</evidence>
<dbReference type="Pfam" id="PF16859">
    <property type="entry name" value="TetR_C_11"/>
    <property type="match status" value="1"/>
</dbReference>
<dbReference type="eggNOG" id="COG1309">
    <property type="taxonomic scope" value="Bacteria"/>
</dbReference>
<dbReference type="PROSITE" id="PS50977">
    <property type="entry name" value="HTH_TETR_2"/>
    <property type="match status" value="1"/>
</dbReference>
<dbReference type="PATRIC" id="fig|710421.3.peg.5088"/>
<keyword evidence="3" id="KW-0804">Transcription</keyword>
<dbReference type="STRING" id="710421.Mycch_5105"/>
<keyword evidence="2 4" id="KW-0238">DNA-binding</keyword>
<dbReference type="InterPro" id="IPR001647">
    <property type="entry name" value="HTH_TetR"/>
</dbReference>
<evidence type="ECO:0000256" key="1">
    <source>
        <dbReference type="ARBA" id="ARBA00023015"/>
    </source>
</evidence>
<proteinExistence type="predicted"/>
<dbReference type="SUPFAM" id="SSF46689">
    <property type="entry name" value="Homeodomain-like"/>
    <property type="match status" value="1"/>
</dbReference>
<dbReference type="PANTHER" id="PTHR30055">
    <property type="entry name" value="HTH-TYPE TRANSCRIPTIONAL REGULATOR RUTR"/>
    <property type="match status" value="1"/>
</dbReference>
<dbReference type="AlphaFoldDB" id="I4BR84"/>
<reference evidence="6 7" key="1">
    <citation type="submission" date="2012-06" db="EMBL/GenBank/DDBJ databases">
        <title>Complete sequence of chromosome of Mycobacterium chubuense NBB4.</title>
        <authorList>
            <consortium name="US DOE Joint Genome Institute"/>
            <person name="Lucas S."/>
            <person name="Han J."/>
            <person name="Lapidus A."/>
            <person name="Cheng J.-F."/>
            <person name="Goodwin L."/>
            <person name="Pitluck S."/>
            <person name="Peters L."/>
            <person name="Mikhailova N."/>
            <person name="Teshima H."/>
            <person name="Detter J.C."/>
            <person name="Han C."/>
            <person name="Tapia R."/>
            <person name="Land M."/>
            <person name="Hauser L."/>
            <person name="Kyrpides N."/>
            <person name="Ivanova N."/>
            <person name="Pagani I."/>
            <person name="Mattes T."/>
            <person name="Holmes A."/>
            <person name="Rutledge P."/>
            <person name="Paulsen I."/>
            <person name="Coleman N."/>
            <person name="Woyke T."/>
        </authorList>
    </citation>
    <scope>NUCLEOTIDE SEQUENCE [LARGE SCALE GENOMIC DNA]</scope>
    <source>
        <strain evidence="6 7">NBB4</strain>
    </source>
</reference>
<feature type="domain" description="HTH tetR-type" evidence="5">
    <location>
        <begin position="14"/>
        <end position="74"/>
    </location>
</feature>
<dbReference type="PANTHER" id="PTHR30055:SF148">
    <property type="entry name" value="TETR-FAMILY TRANSCRIPTIONAL REGULATOR"/>
    <property type="match status" value="1"/>
</dbReference>
<dbReference type="KEGG" id="mcb:Mycch_5105"/>
<dbReference type="RefSeq" id="WP_014818256.1">
    <property type="nucleotide sequence ID" value="NC_018027.1"/>
</dbReference>
<dbReference type="InterPro" id="IPR036271">
    <property type="entry name" value="Tet_transcr_reg_TetR-rel_C_sf"/>
</dbReference>
<evidence type="ECO:0000259" key="5">
    <source>
        <dbReference type="PROSITE" id="PS50977"/>
    </source>
</evidence>
<name>I4BR84_MYCCN</name>
<sequence>MPHSWEFVDSAVPQDVRERVLLAALDELTRWGIERFSVAALAARHGIEEADVHRYWGSGQRLVLDVMFFRSEGVMAAPDTGSLRGDLEAMALSVAAYLNTEVGRRLLRAVVKDTHVHVPDDTRMIYWRRRFETVRTILDRAALRGELREGVHPVTGVQILLAPINIRGLYTDDPIDEAYCLSVADLAWRALVRR</sequence>
<evidence type="ECO:0000313" key="7">
    <source>
        <dbReference type="Proteomes" id="UP000006057"/>
    </source>
</evidence>
<evidence type="ECO:0000256" key="4">
    <source>
        <dbReference type="PROSITE-ProRule" id="PRU00335"/>
    </source>
</evidence>
<dbReference type="OrthoDB" id="9796019at2"/>
<protein>
    <submittedName>
        <fullName evidence="6">Transcriptional regulator, TetR family</fullName>
    </submittedName>
</protein>
<evidence type="ECO:0000256" key="3">
    <source>
        <dbReference type="ARBA" id="ARBA00023163"/>
    </source>
</evidence>
<dbReference type="Proteomes" id="UP000006057">
    <property type="component" value="Chromosome"/>
</dbReference>
<dbReference type="Gene3D" id="1.10.10.60">
    <property type="entry name" value="Homeodomain-like"/>
    <property type="match status" value="1"/>
</dbReference>
<feature type="DNA-binding region" description="H-T-H motif" evidence="4">
    <location>
        <begin position="37"/>
        <end position="56"/>
    </location>
</feature>
<dbReference type="Gene3D" id="1.10.357.10">
    <property type="entry name" value="Tetracycline Repressor, domain 2"/>
    <property type="match status" value="1"/>
</dbReference>
<dbReference type="EMBL" id="CP003053">
    <property type="protein sequence ID" value="AFM19791.1"/>
    <property type="molecule type" value="Genomic_DNA"/>
</dbReference>
<dbReference type="HOGENOM" id="CLU_069356_25_6_11"/>
<dbReference type="SUPFAM" id="SSF48498">
    <property type="entry name" value="Tetracyclin repressor-like, C-terminal domain"/>
    <property type="match status" value="1"/>
</dbReference>
<dbReference type="InterPro" id="IPR011075">
    <property type="entry name" value="TetR_C"/>
</dbReference>